<protein>
    <submittedName>
        <fullName evidence="2">Uncharacterized protein</fullName>
    </submittedName>
</protein>
<comment type="caution">
    <text evidence="2">The sequence shown here is derived from an EMBL/GenBank/DDBJ whole genome shotgun (WGS) entry which is preliminary data.</text>
</comment>
<sequence>MTFNKEIDDFLNNLDGFLMRRDLVKDISIGLQVLLLGILNLALFFTVYVSRLKNMTAFVVYFIFFVLMWGVYRLTFIPFANFLAKRLLHVSADRSVGRLIYFSMVPFCFIFPLIFLGLTPGMKGLIFLVIYAIHLHITTRIFSFCYKSTYVEVLFFLALSAGFFIFMFSAFFFSGFISLFM</sequence>
<dbReference type="AlphaFoldDB" id="A0A2N5ZF08"/>
<accession>A0A2N5ZF08</accession>
<feature type="transmembrane region" description="Helical" evidence="1">
    <location>
        <begin position="29"/>
        <end position="49"/>
    </location>
</feature>
<reference evidence="2 3" key="1">
    <citation type="submission" date="2017-11" db="EMBL/GenBank/DDBJ databases">
        <title>Genome-resolved metagenomics identifies genetic mobility, metabolic interactions, and unexpected diversity in perchlorate-reducing communities.</title>
        <authorList>
            <person name="Barnum T.P."/>
            <person name="Figueroa I.A."/>
            <person name="Carlstrom C.I."/>
            <person name="Lucas L.N."/>
            <person name="Engelbrektson A.L."/>
            <person name="Coates J.D."/>
        </authorList>
    </citation>
    <scope>NUCLEOTIDE SEQUENCE [LARGE SCALE GENOMIC DNA]</scope>
    <source>
        <strain evidence="2">BM706</strain>
    </source>
</reference>
<feature type="transmembrane region" description="Helical" evidence="1">
    <location>
        <begin position="99"/>
        <end position="118"/>
    </location>
</feature>
<dbReference type="Proteomes" id="UP000234857">
    <property type="component" value="Unassembled WGS sequence"/>
</dbReference>
<gene>
    <name evidence="2" type="ORF">C0601_08065</name>
</gene>
<feature type="transmembrane region" description="Helical" evidence="1">
    <location>
        <begin position="55"/>
        <end position="79"/>
    </location>
</feature>
<organism evidence="2 3">
    <name type="scientific">Muiribacterium halophilum</name>
    <dbReference type="NCBI Taxonomy" id="2053465"/>
    <lineage>
        <taxon>Bacteria</taxon>
        <taxon>Candidatus Muiribacteriota</taxon>
        <taxon>Candidatus Muiribacteriia</taxon>
        <taxon>Candidatus Muiribacteriales</taxon>
        <taxon>Candidatus Muiribacteriaceae</taxon>
        <taxon>Candidatus Muiribacterium</taxon>
    </lineage>
</organism>
<evidence type="ECO:0000256" key="1">
    <source>
        <dbReference type="SAM" id="Phobius"/>
    </source>
</evidence>
<proteinExistence type="predicted"/>
<evidence type="ECO:0000313" key="2">
    <source>
        <dbReference type="EMBL" id="PLX17250.1"/>
    </source>
</evidence>
<evidence type="ECO:0000313" key="3">
    <source>
        <dbReference type="Proteomes" id="UP000234857"/>
    </source>
</evidence>
<feature type="transmembrane region" description="Helical" evidence="1">
    <location>
        <begin position="154"/>
        <end position="180"/>
    </location>
</feature>
<dbReference type="EMBL" id="PKTG01000092">
    <property type="protein sequence ID" value="PLX17250.1"/>
    <property type="molecule type" value="Genomic_DNA"/>
</dbReference>
<keyword evidence="1" id="KW-0472">Membrane</keyword>
<feature type="transmembrane region" description="Helical" evidence="1">
    <location>
        <begin position="124"/>
        <end position="142"/>
    </location>
</feature>
<keyword evidence="1" id="KW-1133">Transmembrane helix</keyword>
<name>A0A2N5ZF08_MUIH1</name>
<keyword evidence="1" id="KW-0812">Transmembrane</keyword>